<evidence type="ECO:0000256" key="2">
    <source>
        <dbReference type="ARBA" id="ARBA00022692"/>
    </source>
</evidence>
<feature type="transmembrane region" description="Helical" evidence="6">
    <location>
        <begin position="412"/>
        <end position="431"/>
    </location>
</feature>
<sequence>MISSPRLMAGGAGQNGAACYAGSGALAARNNSSPQRGELGTTAHHVSGGGVIAPPAKQLSMSRNPSSLRSPPALFSELDGRHRDSPPCAGAAAVDERFRSCRPTRAEPDLRPLRQAENGDAGGSVATVAVDDRGPSGGGSEQQWSGERSVDSSPKPRWAPNQHPDRRAFPPAAPNQYPSPTTQQPPPYSARSFGDPEAGQPFLVVSRVEGGIAQSPPTPPSPMTSARLFASGIYRRTLRPLVSRKTDSAKFVAYCMLWYSSSAITNNIGKQILNQFRYPVTLTYVQFGFVAGMCFLFSLAPRSMGGCSPSPSSASSGVPSSPAGRSGATKNYSFPARVSTSKLPTSTLRCPSRATVTATLPLALFQIGGHVFSTVAISRASVSFVHTIKALSPLFTVLIYRSLFRVSYSSKVYITLLPLTLGVMLACSFEFNVDPLGF</sequence>
<dbReference type="GO" id="GO:0016020">
    <property type="term" value="C:membrane"/>
    <property type="evidence" value="ECO:0007669"/>
    <property type="project" value="UniProtKB-SubCell"/>
</dbReference>
<feature type="transmembrane region" description="Helical" evidence="6">
    <location>
        <begin position="281"/>
        <end position="300"/>
    </location>
</feature>
<feature type="region of interest" description="Disordered" evidence="5">
    <location>
        <begin position="310"/>
        <end position="332"/>
    </location>
</feature>
<evidence type="ECO:0000259" key="7">
    <source>
        <dbReference type="Pfam" id="PF03151"/>
    </source>
</evidence>
<feature type="transmembrane region" description="Helical" evidence="6">
    <location>
        <begin position="380"/>
        <end position="400"/>
    </location>
</feature>
<proteinExistence type="predicted"/>
<evidence type="ECO:0000256" key="5">
    <source>
        <dbReference type="SAM" id="MobiDB-lite"/>
    </source>
</evidence>
<name>A0A8H7ZV02_9FUNG</name>
<dbReference type="Pfam" id="PF03151">
    <property type="entry name" value="TPT"/>
    <property type="match status" value="1"/>
</dbReference>
<gene>
    <name evidence="8" type="ORF">BJ554DRAFT_8299</name>
</gene>
<comment type="subcellular location">
    <subcellularLocation>
        <location evidence="1">Membrane</location>
        <topology evidence="1">Multi-pass membrane protein</topology>
    </subcellularLocation>
</comment>
<accession>A0A8H7ZV02</accession>
<dbReference type="PANTHER" id="PTHR11132">
    <property type="entry name" value="SOLUTE CARRIER FAMILY 35"/>
    <property type="match status" value="1"/>
</dbReference>
<dbReference type="EMBL" id="JAEFCI010006350">
    <property type="protein sequence ID" value="KAG5459747.1"/>
    <property type="molecule type" value="Genomic_DNA"/>
</dbReference>
<keyword evidence="4 6" id="KW-0472">Membrane</keyword>
<evidence type="ECO:0000256" key="6">
    <source>
        <dbReference type="SAM" id="Phobius"/>
    </source>
</evidence>
<keyword evidence="3 6" id="KW-1133">Transmembrane helix</keyword>
<feature type="compositionally biased region" description="Low complexity" evidence="5">
    <location>
        <begin position="310"/>
        <end position="328"/>
    </location>
</feature>
<feature type="compositionally biased region" description="Basic and acidic residues" evidence="5">
    <location>
        <begin position="94"/>
        <end position="114"/>
    </location>
</feature>
<dbReference type="InterPro" id="IPR050186">
    <property type="entry name" value="TPT_transporter"/>
</dbReference>
<feature type="domain" description="Sugar phosphate transporter" evidence="7">
    <location>
        <begin position="354"/>
        <end position="438"/>
    </location>
</feature>
<reference evidence="8 9" key="1">
    <citation type="journal article" name="Sci. Rep.">
        <title>Genome-scale phylogenetic analyses confirm Olpidium as the closest living zoosporic fungus to the non-flagellated, terrestrial fungi.</title>
        <authorList>
            <person name="Chang Y."/>
            <person name="Rochon D."/>
            <person name="Sekimoto S."/>
            <person name="Wang Y."/>
            <person name="Chovatia M."/>
            <person name="Sandor L."/>
            <person name="Salamov A."/>
            <person name="Grigoriev I.V."/>
            <person name="Stajich J.E."/>
            <person name="Spatafora J.W."/>
        </authorList>
    </citation>
    <scope>NUCLEOTIDE SEQUENCE [LARGE SCALE GENOMIC DNA]</scope>
    <source>
        <strain evidence="8">S191</strain>
    </source>
</reference>
<keyword evidence="9" id="KW-1185">Reference proteome</keyword>
<organism evidence="8 9">
    <name type="scientific">Olpidium bornovanus</name>
    <dbReference type="NCBI Taxonomy" id="278681"/>
    <lineage>
        <taxon>Eukaryota</taxon>
        <taxon>Fungi</taxon>
        <taxon>Fungi incertae sedis</taxon>
        <taxon>Olpidiomycota</taxon>
        <taxon>Olpidiomycotina</taxon>
        <taxon>Olpidiomycetes</taxon>
        <taxon>Olpidiales</taxon>
        <taxon>Olpidiaceae</taxon>
        <taxon>Olpidium</taxon>
    </lineage>
</organism>
<evidence type="ECO:0000313" key="8">
    <source>
        <dbReference type="EMBL" id="KAG5459747.1"/>
    </source>
</evidence>
<feature type="compositionally biased region" description="Polar residues" evidence="5">
    <location>
        <begin position="59"/>
        <end position="69"/>
    </location>
</feature>
<dbReference type="OrthoDB" id="1588579at2759"/>
<evidence type="ECO:0000313" key="9">
    <source>
        <dbReference type="Proteomes" id="UP000673691"/>
    </source>
</evidence>
<feature type="non-terminal residue" evidence="8">
    <location>
        <position position="438"/>
    </location>
</feature>
<protein>
    <recommendedName>
        <fullName evidence="7">Sugar phosphate transporter domain-containing protein</fullName>
    </recommendedName>
</protein>
<dbReference type="AlphaFoldDB" id="A0A8H7ZV02"/>
<keyword evidence="2 6" id="KW-0812">Transmembrane</keyword>
<evidence type="ECO:0000256" key="3">
    <source>
        <dbReference type="ARBA" id="ARBA00022989"/>
    </source>
</evidence>
<dbReference type="InterPro" id="IPR004853">
    <property type="entry name" value="Sugar_P_trans_dom"/>
</dbReference>
<evidence type="ECO:0000256" key="1">
    <source>
        <dbReference type="ARBA" id="ARBA00004141"/>
    </source>
</evidence>
<dbReference type="Proteomes" id="UP000673691">
    <property type="component" value="Unassembled WGS sequence"/>
</dbReference>
<evidence type="ECO:0000256" key="4">
    <source>
        <dbReference type="ARBA" id="ARBA00023136"/>
    </source>
</evidence>
<feature type="region of interest" description="Disordered" evidence="5">
    <location>
        <begin position="30"/>
        <end position="195"/>
    </location>
</feature>
<comment type="caution">
    <text evidence="8">The sequence shown here is derived from an EMBL/GenBank/DDBJ whole genome shotgun (WGS) entry which is preliminary data.</text>
</comment>